<name>A0A109JZH1_9HYPH</name>
<keyword evidence="3" id="KW-1185">Reference proteome</keyword>
<proteinExistence type="predicted"/>
<organism evidence="2 3">
    <name type="scientific">Rhizobium altiplani</name>
    <dbReference type="NCBI Taxonomy" id="1864509"/>
    <lineage>
        <taxon>Bacteria</taxon>
        <taxon>Pseudomonadati</taxon>
        <taxon>Pseudomonadota</taxon>
        <taxon>Alphaproteobacteria</taxon>
        <taxon>Hyphomicrobiales</taxon>
        <taxon>Rhizobiaceae</taxon>
        <taxon>Rhizobium/Agrobacterium group</taxon>
        <taxon>Rhizobium</taxon>
    </lineage>
</organism>
<evidence type="ECO:0000313" key="2">
    <source>
        <dbReference type="EMBL" id="KWV58001.1"/>
    </source>
</evidence>
<accession>A0A109JZH1</accession>
<dbReference type="Proteomes" id="UP000068164">
    <property type="component" value="Unassembled WGS sequence"/>
</dbReference>
<dbReference type="OrthoDB" id="8277802at2"/>
<feature type="region of interest" description="Disordered" evidence="1">
    <location>
        <begin position="43"/>
        <end position="93"/>
    </location>
</feature>
<reference evidence="2 3" key="1">
    <citation type="submission" date="2015-11" db="EMBL/GenBank/DDBJ databases">
        <title>Draft Genome Sequence of the Strain BR 10423 (Rhizobium sp.) isolated from nodules of Mimosa pudica.</title>
        <authorList>
            <person name="Barauna A.C."/>
            <person name="Zilli J.E."/>
            <person name="Simoes-Araujo J.L."/>
            <person name="Reis V.M."/>
            <person name="James E.K."/>
            <person name="Reis F.B.Jr."/>
            <person name="Rouws L.F."/>
            <person name="Passos S.R."/>
            <person name="Gois S.R."/>
        </authorList>
    </citation>
    <scope>NUCLEOTIDE SEQUENCE [LARGE SCALE GENOMIC DNA]</scope>
    <source>
        <strain evidence="2 3">BR10423</strain>
    </source>
</reference>
<dbReference type="EMBL" id="LNCD01000025">
    <property type="protein sequence ID" value="KWV58001.1"/>
    <property type="molecule type" value="Genomic_DNA"/>
</dbReference>
<evidence type="ECO:0000313" key="3">
    <source>
        <dbReference type="Proteomes" id="UP000068164"/>
    </source>
</evidence>
<evidence type="ECO:0000256" key="1">
    <source>
        <dbReference type="SAM" id="MobiDB-lite"/>
    </source>
</evidence>
<comment type="caution">
    <text evidence="2">The sequence shown here is derived from an EMBL/GenBank/DDBJ whole genome shotgun (WGS) entry which is preliminary data.</text>
</comment>
<sequence>MYRIALSRLLIFVRLVIIVSLAGYTLSNANAAMHGSAFPELPSPITATGHDHSAMSHDHHGMSGHDHSMSGDQAAAQDVSQQHDHGSSTGDDDQFSKQQCCKDFCGGFGIVCEAHDVGGPVVSSIRQFVNDQSLVGELPPLYRPPNI</sequence>
<feature type="compositionally biased region" description="Basic and acidic residues" evidence="1">
    <location>
        <begin position="49"/>
        <end position="69"/>
    </location>
</feature>
<protein>
    <submittedName>
        <fullName evidence="2">Uncharacterized protein</fullName>
    </submittedName>
</protein>
<gene>
    <name evidence="2" type="ORF">AS026_30645</name>
</gene>
<dbReference type="AlphaFoldDB" id="A0A109JZH1"/>